<evidence type="ECO:0000256" key="1">
    <source>
        <dbReference type="SAM" id="MobiDB-lite"/>
    </source>
</evidence>
<evidence type="ECO:0000259" key="3">
    <source>
        <dbReference type="PROSITE" id="PS51833"/>
    </source>
</evidence>
<sequence length="365" mass="39943">MNPPTLTASPTPSAAASAEPGFPRHHNEGHGRRLTAAFEALEAFPVLAESRNRVLRLFTQERPPTAEIVAAVESDVALAIATLRLANRVDGRARGRVDSVVKAVSVLSPAAVQALASRARTFDFFERGGIWEGTPERFRLHGVATQRAADRLATELGYEDRDRLMVTALLHDIGKLVLSHAYPGYPRQVHGDAKTPEERIHRERRELGVDHALVGGVLARRWGLPKAIASTIERHHSEDADGEAALVRLADMLAHYGHGDPVSPSEMLSTARLVGIGPAELRSVMYDLPYSSNGNRQRALDPCPLSTRETEVLKRLGQGKVYKQIAHELELSTSTVRTHLHNIYGKLGAVDRAQAVLIATERGWI</sequence>
<dbReference type="NCBIfam" id="TIGR00277">
    <property type="entry name" value="HDIG"/>
    <property type="match status" value="1"/>
</dbReference>
<evidence type="ECO:0000313" key="5">
    <source>
        <dbReference type="Proteomes" id="UP001284601"/>
    </source>
</evidence>
<feature type="region of interest" description="Disordered" evidence="1">
    <location>
        <begin position="1"/>
        <end position="29"/>
    </location>
</feature>
<feature type="compositionally biased region" description="Low complexity" evidence="1">
    <location>
        <begin position="1"/>
        <end position="20"/>
    </location>
</feature>
<organism evidence="4 5">
    <name type="scientific">Conexibacter stalactiti</name>
    <dbReference type="NCBI Taxonomy" id="1940611"/>
    <lineage>
        <taxon>Bacteria</taxon>
        <taxon>Bacillati</taxon>
        <taxon>Actinomycetota</taxon>
        <taxon>Thermoleophilia</taxon>
        <taxon>Solirubrobacterales</taxon>
        <taxon>Conexibacteraceae</taxon>
        <taxon>Conexibacter</taxon>
    </lineage>
</organism>
<dbReference type="Proteomes" id="UP001284601">
    <property type="component" value="Unassembled WGS sequence"/>
</dbReference>
<dbReference type="InterPro" id="IPR016032">
    <property type="entry name" value="Sig_transdc_resp-reg_C-effctor"/>
</dbReference>
<dbReference type="InterPro" id="IPR000792">
    <property type="entry name" value="Tscrpt_reg_LuxR_C"/>
</dbReference>
<dbReference type="Gene3D" id="1.10.3210.10">
    <property type="entry name" value="Hypothetical protein af1432"/>
    <property type="match status" value="1"/>
</dbReference>
<dbReference type="PROSITE" id="PS51833">
    <property type="entry name" value="HDOD"/>
    <property type="match status" value="1"/>
</dbReference>
<dbReference type="InterPro" id="IPR036388">
    <property type="entry name" value="WH-like_DNA-bd_sf"/>
</dbReference>
<dbReference type="CDD" id="cd00077">
    <property type="entry name" value="HDc"/>
    <property type="match status" value="1"/>
</dbReference>
<dbReference type="Gene3D" id="1.10.10.10">
    <property type="entry name" value="Winged helix-like DNA-binding domain superfamily/Winged helix DNA-binding domain"/>
    <property type="match status" value="1"/>
</dbReference>
<dbReference type="InterPro" id="IPR003607">
    <property type="entry name" value="HD/PDEase_dom"/>
</dbReference>
<dbReference type="PROSITE" id="PS00622">
    <property type="entry name" value="HTH_LUXR_1"/>
    <property type="match status" value="1"/>
</dbReference>
<gene>
    <name evidence="4" type="ORF">R7226_23680</name>
</gene>
<reference evidence="5" key="1">
    <citation type="submission" date="2023-07" db="EMBL/GenBank/DDBJ databases">
        <title>Conexibacter stalactiti sp. nov., isolated from stalactites in a lava cave and emended description of the genus Conexibacter.</title>
        <authorList>
            <person name="Lee S.D."/>
        </authorList>
    </citation>
    <scope>NUCLEOTIDE SEQUENCE [LARGE SCALE GENOMIC DNA]</scope>
    <source>
        <strain evidence="5">KCTC 39840</strain>
    </source>
</reference>
<dbReference type="SUPFAM" id="SSF109604">
    <property type="entry name" value="HD-domain/PDEase-like"/>
    <property type="match status" value="1"/>
</dbReference>
<dbReference type="CDD" id="cd06170">
    <property type="entry name" value="LuxR_C_like"/>
    <property type="match status" value="1"/>
</dbReference>
<feature type="domain" description="HDOD" evidence="3">
    <location>
        <begin position="44"/>
        <end position="238"/>
    </location>
</feature>
<dbReference type="SUPFAM" id="SSF46894">
    <property type="entry name" value="C-terminal effector domain of the bipartite response regulators"/>
    <property type="match status" value="1"/>
</dbReference>
<dbReference type="Pfam" id="PF08668">
    <property type="entry name" value="HDOD"/>
    <property type="match status" value="1"/>
</dbReference>
<dbReference type="RefSeq" id="WP_318599833.1">
    <property type="nucleotide sequence ID" value="NZ_JAWSTH010000085.1"/>
</dbReference>
<dbReference type="PRINTS" id="PR00038">
    <property type="entry name" value="HTHLUXR"/>
</dbReference>
<protein>
    <submittedName>
        <fullName evidence="4">HDOD domain-containing protein</fullName>
    </submittedName>
</protein>
<dbReference type="PANTHER" id="PTHR33525:SF3">
    <property type="entry name" value="RIBONUCLEASE Y"/>
    <property type="match status" value="1"/>
</dbReference>
<dbReference type="InterPro" id="IPR052340">
    <property type="entry name" value="RNase_Y/CdgJ"/>
</dbReference>
<accession>A0ABU4HW29</accession>
<proteinExistence type="predicted"/>
<dbReference type="InterPro" id="IPR013976">
    <property type="entry name" value="HDOD"/>
</dbReference>
<dbReference type="SMART" id="SM00421">
    <property type="entry name" value="HTH_LUXR"/>
    <property type="match status" value="1"/>
</dbReference>
<dbReference type="PANTHER" id="PTHR33525">
    <property type="match status" value="1"/>
</dbReference>
<dbReference type="EMBL" id="JAWSTH010000085">
    <property type="protein sequence ID" value="MDW5597369.1"/>
    <property type="molecule type" value="Genomic_DNA"/>
</dbReference>
<name>A0ABU4HW29_9ACTN</name>
<dbReference type="Pfam" id="PF00196">
    <property type="entry name" value="GerE"/>
    <property type="match status" value="1"/>
</dbReference>
<comment type="caution">
    <text evidence="4">The sequence shown here is derived from an EMBL/GenBank/DDBJ whole genome shotgun (WGS) entry which is preliminary data.</text>
</comment>
<evidence type="ECO:0000313" key="4">
    <source>
        <dbReference type="EMBL" id="MDW5597369.1"/>
    </source>
</evidence>
<feature type="domain" description="HTH luxR-type" evidence="2">
    <location>
        <begin position="298"/>
        <end position="363"/>
    </location>
</feature>
<dbReference type="PROSITE" id="PS50043">
    <property type="entry name" value="HTH_LUXR_2"/>
    <property type="match status" value="1"/>
</dbReference>
<evidence type="ECO:0000259" key="2">
    <source>
        <dbReference type="PROSITE" id="PS50043"/>
    </source>
</evidence>
<dbReference type="InterPro" id="IPR006675">
    <property type="entry name" value="HDIG_dom"/>
</dbReference>
<keyword evidence="5" id="KW-1185">Reference proteome</keyword>